<reference evidence="2 3" key="1">
    <citation type="submission" date="2015-04" db="EMBL/GenBank/DDBJ databases">
        <title>Genome sequence of Kerstersia gyiorum CG1.</title>
        <authorList>
            <person name="Greninger A.L."/>
            <person name="Kozyreva V."/>
            <person name="Chaturvedi V."/>
        </authorList>
    </citation>
    <scope>NUCLEOTIDE SEQUENCE [LARGE SCALE GENOMIC DNA]</scope>
    <source>
        <strain evidence="2 3">CG1</strain>
    </source>
</reference>
<dbReference type="RefSeq" id="WP_068369173.1">
    <property type="nucleotide sequence ID" value="NZ_LBNE01000002.1"/>
</dbReference>
<proteinExistence type="predicted"/>
<dbReference type="AlphaFoldDB" id="A0A171KUW9"/>
<feature type="signal peptide" evidence="1">
    <location>
        <begin position="1"/>
        <end position="24"/>
    </location>
</feature>
<evidence type="ECO:0000313" key="2">
    <source>
        <dbReference type="EMBL" id="KKO72686.1"/>
    </source>
</evidence>
<protein>
    <recommendedName>
        <fullName evidence="4">DUF2501 domain-containing protein</fullName>
    </recommendedName>
</protein>
<keyword evidence="1" id="KW-0732">Signal</keyword>
<evidence type="ECO:0000256" key="1">
    <source>
        <dbReference type="SAM" id="SignalP"/>
    </source>
</evidence>
<dbReference type="STRING" id="206506.AAV32_06730"/>
<keyword evidence="3" id="KW-1185">Reference proteome</keyword>
<sequence length="170" mass="16520">MKKSFRLALGLAAALAFASGAAQAQLLDSVKGALGGSSSGSAQEAPAASSDGSGLSGLGNLGSVGNLAGDAAGLGLPSLASAGTGNVAGLLQFCVKNNYLSGNAVENVQEKLLGSLGGQKKAESNPDFLSGLQGKVLGSDGSVDLSGGGFKEELTRKACDQVLEHAGSLI</sequence>
<gene>
    <name evidence="2" type="ORF">AAV32_06730</name>
</gene>
<dbReference type="EMBL" id="LBNE01000002">
    <property type="protein sequence ID" value="KKO72686.1"/>
    <property type="molecule type" value="Genomic_DNA"/>
</dbReference>
<name>A0A171KUW9_9BURK</name>
<accession>A0A171KUW9</accession>
<dbReference type="Proteomes" id="UP000078084">
    <property type="component" value="Unassembled WGS sequence"/>
</dbReference>
<dbReference type="InterPro" id="IPR019637">
    <property type="entry name" value="DUF2501"/>
</dbReference>
<evidence type="ECO:0000313" key="3">
    <source>
        <dbReference type="Proteomes" id="UP000078084"/>
    </source>
</evidence>
<feature type="chain" id="PRO_5007908724" description="DUF2501 domain-containing protein" evidence="1">
    <location>
        <begin position="25"/>
        <end position="170"/>
    </location>
</feature>
<dbReference type="Pfam" id="PF10696">
    <property type="entry name" value="DUF2501"/>
    <property type="match status" value="1"/>
</dbReference>
<evidence type="ECO:0008006" key="4">
    <source>
        <dbReference type="Google" id="ProtNLM"/>
    </source>
</evidence>
<comment type="caution">
    <text evidence="2">The sequence shown here is derived from an EMBL/GenBank/DDBJ whole genome shotgun (WGS) entry which is preliminary data.</text>
</comment>
<organism evidence="2 3">
    <name type="scientific">Kerstersia gyiorum</name>
    <dbReference type="NCBI Taxonomy" id="206506"/>
    <lineage>
        <taxon>Bacteria</taxon>
        <taxon>Pseudomonadati</taxon>
        <taxon>Pseudomonadota</taxon>
        <taxon>Betaproteobacteria</taxon>
        <taxon>Burkholderiales</taxon>
        <taxon>Alcaligenaceae</taxon>
        <taxon>Kerstersia</taxon>
    </lineage>
</organism>